<proteinExistence type="predicted"/>
<feature type="non-terminal residue" evidence="1">
    <location>
        <position position="1"/>
    </location>
</feature>
<name>A0A0B7ANN5_9EUPU</name>
<reference evidence="1" key="1">
    <citation type="submission" date="2014-12" db="EMBL/GenBank/DDBJ databases">
        <title>Insight into the proteome of Arion vulgaris.</title>
        <authorList>
            <person name="Aradska J."/>
            <person name="Bulat T."/>
            <person name="Smidak R."/>
            <person name="Sarate P."/>
            <person name="Gangsoo J."/>
            <person name="Sialana F."/>
            <person name="Bilban M."/>
            <person name="Lubec G."/>
        </authorList>
    </citation>
    <scope>NUCLEOTIDE SEQUENCE</scope>
    <source>
        <tissue evidence="1">Skin</tissue>
    </source>
</reference>
<dbReference type="EMBL" id="HACG01034645">
    <property type="protein sequence ID" value="CEK81510.1"/>
    <property type="molecule type" value="Transcribed_RNA"/>
</dbReference>
<dbReference type="AlphaFoldDB" id="A0A0B7ANN5"/>
<protein>
    <submittedName>
        <fullName evidence="1">Uncharacterized protein</fullName>
    </submittedName>
</protein>
<accession>A0A0B7ANN5</accession>
<evidence type="ECO:0000313" key="1">
    <source>
        <dbReference type="EMBL" id="CEK81510.1"/>
    </source>
</evidence>
<organism evidence="1">
    <name type="scientific">Arion vulgaris</name>
    <dbReference type="NCBI Taxonomy" id="1028688"/>
    <lineage>
        <taxon>Eukaryota</taxon>
        <taxon>Metazoa</taxon>
        <taxon>Spiralia</taxon>
        <taxon>Lophotrochozoa</taxon>
        <taxon>Mollusca</taxon>
        <taxon>Gastropoda</taxon>
        <taxon>Heterobranchia</taxon>
        <taxon>Euthyneura</taxon>
        <taxon>Panpulmonata</taxon>
        <taxon>Eupulmonata</taxon>
        <taxon>Stylommatophora</taxon>
        <taxon>Helicina</taxon>
        <taxon>Arionoidea</taxon>
        <taxon>Arionidae</taxon>
        <taxon>Arion</taxon>
    </lineage>
</organism>
<sequence length="52" mass="6016">GKAEKKKINIKRWIQDVIDDLNETATETRHLSYDREKIRTAMAAKVCTQGIQ</sequence>
<gene>
    <name evidence="1" type="primary">ORF126433</name>
</gene>